<dbReference type="RefSeq" id="YP_011712924.1">
    <property type="nucleotide sequence ID" value="NC_102114.1"/>
</dbReference>
<dbReference type="Proteomes" id="UP000501209">
    <property type="component" value="Segment"/>
</dbReference>
<keyword evidence="2" id="KW-1185">Reference proteome</keyword>
<evidence type="ECO:0000313" key="1">
    <source>
        <dbReference type="EMBL" id="QIO00948.1"/>
    </source>
</evidence>
<protein>
    <submittedName>
        <fullName evidence="1">Uncharacterized protein</fullName>
    </submittedName>
</protein>
<accession>A0A6G8RHS2</accession>
<name>A0A6G8RHS2_9CAUD</name>
<gene>
    <name evidence="1" type="ORF">smaug_21</name>
</gene>
<sequence>MGRQKLTIKDINIRLADRGIQIVGEYVNQRTKIVFKCQRAHVW</sequence>
<proteinExistence type="predicted"/>
<evidence type="ECO:0000313" key="2">
    <source>
        <dbReference type="Proteomes" id="UP000501209"/>
    </source>
</evidence>
<dbReference type="EMBL" id="MT074461">
    <property type="protein sequence ID" value="QIO00948.1"/>
    <property type="molecule type" value="Genomic_DNA"/>
</dbReference>
<reference evidence="2" key="1">
    <citation type="submission" date="2020-02" db="EMBL/GenBank/DDBJ databases">
        <authorList>
            <person name="Olsen N.S."/>
            <person name="Forero-Junco L."/>
            <person name="Kot W."/>
            <person name="Hansen L.H."/>
        </authorList>
    </citation>
    <scope>NUCLEOTIDE SEQUENCE [LARGE SCALE GENOMIC DNA]</scope>
</reference>
<dbReference type="GeneID" id="300968220"/>
<organism evidence="1 2">
    <name type="scientific">Salmonella phage smaug</name>
    <dbReference type="NCBI Taxonomy" id="2713322"/>
    <lineage>
        <taxon>Viruses</taxon>
        <taxon>Duplodnaviria</taxon>
        <taxon>Heunggongvirae</taxon>
        <taxon>Uroviricota</taxon>
        <taxon>Caudoviricetes</taxon>
        <taxon>Demerecviridae</taxon>
        <taxon>Markadamsvirinae</taxon>
        <taxon>Epseptimavirus</taxon>
        <taxon>Epseptimavirus smaug</taxon>
    </lineage>
</organism>